<evidence type="ECO:0000256" key="6">
    <source>
        <dbReference type="ARBA" id="ARBA00022475"/>
    </source>
</evidence>
<dbReference type="PANTHER" id="PTHR11537">
    <property type="entry name" value="VOLTAGE-GATED POTASSIUM CHANNEL"/>
    <property type="match status" value="1"/>
</dbReference>
<dbReference type="PRINTS" id="PR01495">
    <property type="entry name" value="SHABCHANNEL"/>
</dbReference>
<dbReference type="PRINTS" id="PR00169">
    <property type="entry name" value="KCHANNEL"/>
</dbReference>
<dbReference type="InterPro" id="IPR005821">
    <property type="entry name" value="Ion_trans_dom"/>
</dbReference>
<evidence type="ECO:0000256" key="11">
    <source>
        <dbReference type="ARBA" id="ARBA00022882"/>
    </source>
</evidence>
<sequence>MSVTNAKQLSTPNGSCPASPQGRTLTKSDISTIDDDEGNFNKSSNCYQKAQINSLESEQTTLLEQPPVGKYKYQAKFKKAYSKRRCQSEADVLPSSHPIFASPYSSPERGYKSESKKSSRANVRKLSTFSAVFHRLQQTMRRKKMPGGGKQKRLKSSDEDGEHCQKRRARLNVGGVVHEARWLTLEKLPRTRLGRLQNCETTAEILEHVDDYDPNTQEYFFDRHPGAFVPVLNFYRTGKLHMPEDICALAFSTELDYWEIDDIYIESCCQAKYHQKKEQIQEELRREADAIRERQGDDFRGMCCAERRRQIWDLMEKPNSSMAAKVIAILSVLFIVLSTIALTLNTMPELVVKKGNDTHDNPQLTHVESVCIAWFTFEYALRFMSSPNKWKFFKGPLNIIDLLAILPYYITIFLTTSNSEILEFRNVRRVVQIFRIMRIMRILKLARHSTGLQSLGFTVRRSYNELGLLMLFLAIGIMMFSSLVYFVEKNENGEQFSSIPASFWWATITMTTVGYGDMYPKTLLGKIIGGICCITGVLVIALPIPIIVNNFSEFYKEQKRQEKALKRREALENAKRNGSIVTINLRDEFAKSVDTFSHAASIHEDGNGKKNTSFNDQSSLSSPQHVLVRAADGNALYSPANGASRDNGLCVVDLDTSISDVKPPNYETALNILQEGTEKHLTPLPNQCEESLHRNVNQNNRRVGTTLATSRESQNSYEAVSSSLKQDLPSTSSRSEKSVLFLSAHRPDFDSGYQLCDIPNETAFNLADSSNTFPHSNHQHMVCPTEPHEPYNTRQNRFRSCTVADDSIDSFASFDGTGISTASDDTGVVLSTNGGCNEDAQSTGSSYKDLLSPSFEPGTSPATIHQTLSTCSSKAPMLAIIKERSFDSQTSPESIQSLRDLGKYSTVNPLVDENSSTSTVTGDVLPLITTNQHSNKVIPSATVIAKEIKPDDDFSFTNKNDKTADKVSSGFVQLNESNLKYDQRHKVPTAGAILDPLRFSPDLGTGEVDGLTCGVSFDETKPLLISKGTNFNEETAGHDSADYKQNTSLVNSTASSRGSNKIAIQPKLELTTFRETRDNASVQSPSRVFDIDDVIEDTSEAIRDIINTSDVIDLVMKTAGDAIDNALD</sequence>
<keyword evidence="8" id="KW-0597">Phosphoprotein</keyword>
<keyword evidence="17" id="KW-0407">Ion channel</keyword>
<evidence type="ECO:0000259" key="21">
    <source>
        <dbReference type="SMART" id="SM00225"/>
    </source>
</evidence>
<keyword evidence="16" id="KW-0966">Cell projection</keyword>
<proteinExistence type="predicted"/>
<evidence type="ECO:0000256" key="16">
    <source>
        <dbReference type="ARBA" id="ARBA00023273"/>
    </source>
</evidence>
<dbReference type="InterPro" id="IPR027359">
    <property type="entry name" value="Volt_channel_dom_sf"/>
</dbReference>
<gene>
    <name evidence="22" type="ORF">CVLEPA_LOCUS23390</name>
</gene>
<feature type="transmembrane region" description="Helical" evidence="20">
    <location>
        <begin position="396"/>
        <end position="415"/>
    </location>
</feature>
<dbReference type="SMART" id="SM00225">
    <property type="entry name" value="BTB"/>
    <property type="match status" value="1"/>
</dbReference>
<dbReference type="Gene3D" id="1.20.120.350">
    <property type="entry name" value="Voltage-gated potassium channels. Chain C"/>
    <property type="match status" value="1"/>
</dbReference>
<dbReference type="EMBL" id="CAWYQH010000119">
    <property type="protein sequence ID" value="CAK8690826.1"/>
    <property type="molecule type" value="Genomic_DNA"/>
</dbReference>
<comment type="catalytic activity">
    <reaction evidence="18">
        <text>K(+)(in) = K(+)(out)</text>
        <dbReference type="Rhea" id="RHEA:29463"/>
        <dbReference type="ChEBI" id="CHEBI:29103"/>
    </reaction>
</comment>
<feature type="transmembrane region" description="Helical" evidence="20">
    <location>
        <begin position="322"/>
        <end position="344"/>
    </location>
</feature>
<dbReference type="Pfam" id="PF02214">
    <property type="entry name" value="BTB_2"/>
    <property type="match status" value="1"/>
</dbReference>
<keyword evidence="14" id="KW-0406">Ion transport</keyword>
<evidence type="ECO:0000256" key="14">
    <source>
        <dbReference type="ARBA" id="ARBA00023065"/>
    </source>
</evidence>
<keyword evidence="6" id="KW-1003">Cell membrane</keyword>
<evidence type="ECO:0000256" key="7">
    <source>
        <dbReference type="ARBA" id="ARBA00022538"/>
    </source>
</evidence>
<evidence type="ECO:0000256" key="15">
    <source>
        <dbReference type="ARBA" id="ARBA00023136"/>
    </source>
</evidence>
<feature type="compositionally biased region" description="Basic and acidic residues" evidence="19">
    <location>
        <begin position="155"/>
        <end position="164"/>
    </location>
</feature>
<feature type="transmembrane region" description="Helical" evidence="20">
    <location>
        <begin position="466"/>
        <end position="487"/>
    </location>
</feature>
<feature type="region of interest" description="Disordered" evidence="19">
    <location>
        <begin position="707"/>
        <end position="731"/>
    </location>
</feature>
<evidence type="ECO:0000256" key="5">
    <source>
        <dbReference type="ARBA" id="ARBA00022448"/>
    </source>
</evidence>
<keyword evidence="9 20" id="KW-0812">Transmembrane</keyword>
<dbReference type="InterPro" id="IPR003131">
    <property type="entry name" value="T1-type_BTB"/>
</dbReference>
<accession>A0ABP0GIV7</accession>
<reference evidence="22 23" key="1">
    <citation type="submission" date="2024-02" db="EMBL/GenBank/DDBJ databases">
        <authorList>
            <person name="Daric V."/>
            <person name="Darras S."/>
        </authorList>
    </citation>
    <scope>NUCLEOTIDE SEQUENCE [LARGE SCALE GENOMIC DNA]</scope>
</reference>
<feature type="region of interest" description="Disordered" evidence="19">
    <location>
        <begin position="1"/>
        <end position="44"/>
    </location>
</feature>
<dbReference type="InterPro" id="IPR003973">
    <property type="entry name" value="K_chnl_volt-dep_Kv2"/>
</dbReference>
<evidence type="ECO:0000256" key="12">
    <source>
        <dbReference type="ARBA" id="ARBA00022958"/>
    </source>
</evidence>
<evidence type="ECO:0000256" key="13">
    <source>
        <dbReference type="ARBA" id="ARBA00022989"/>
    </source>
</evidence>
<feature type="region of interest" description="Disordered" evidence="19">
    <location>
        <begin position="602"/>
        <end position="621"/>
    </location>
</feature>
<name>A0ABP0GIV7_CLALP</name>
<evidence type="ECO:0000256" key="4">
    <source>
        <dbReference type="ARBA" id="ARBA00004484"/>
    </source>
</evidence>
<dbReference type="Proteomes" id="UP001642483">
    <property type="component" value="Unassembled WGS sequence"/>
</dbReference>
<keyword evidence="10" id="KW-0631">Potassium channel</keyword>
<dbReference type="SUPFAM" id="SSF81324">
    <property type="entry name" value="Voltage-gated potassium channels"/>
    <property type="match status" value="1"/>
</dbReference>
<feature type="region of interest" description="Disordered" evidence="19">
    <location>
        <begin position="139"/>
        <end position="165"/>
    </location>
</feature>
<protein>
    <recommendedName>
        <fullName evidence="21">BTB domain-containing protein</fullName>
    </recommendedName>
</protein>
<feature type="transmembrane region" description="Helical" evidence="20">
    <location>
        <begin position="527"/>
        <end position="548"/>
    </location>
</feature>
<evidence type="ECO:0000256" key="10">
    <source>
        <dbReference type="ARBA" id="ARBA00022826"/>
    </source>
</evidence>
<evidence type="ECO:0000256" key="20">
    <source>
        <dbReference type="SAM" id="Phobius"/>
    </source>
</evidence>
<dbReference type="Gene3D" id="1.10.287.70">
    <property type="match status" value="1"/>
</dbReference>
<evidence type="ECO:0000256" key="19">
    <source>
        <dbReference type="SAM" id="MobiDB-lite"/>
    </source>
</evidence>
<evidence type="ECO:0000256" key="18">
    <source>
        <dbReference type="ARBA" id="ARBA00034430"/>
    </source>
</evidence>
<feature type="transmembrane region" description="Helical" evidence="20">
    <location>
        <begin position="499"/>
        <end position="515"/>
    </location>
</feature>
<dbReference type="PANTHER" id="PTHR11537:SF134">
    <property type="entry name" value="POTASSIUM VOLTAGE-GATED CHANNEL SUBFAMILY B MEMBER 2"/>
    <property type="match status" value="1"/>
</dbReference>
<dbReference type="Pfam" id="PF00520">
    <property type="entry name" value="Ion_trans"/>
    <property type="match status" value="1"/>
</dbReference>
<keyword evidence="5" id="KW-0813">Transport</keyword>
<feature type="compositionally biased region" description="Basic residues" evidence="19">
    <location>
        <begin position="140"/>
        <end position="154"/>
    </location>
</feature>
<feature type="compositionally biased region" description="Polar residues" evidence="19">
    <location>
        <begin position="609"/>
        <end position="621"/>
    </location>
</feature>
<evidence type="ECO:0000256" key="9">
    <source>
        <dbReference type="ARBA" id="ARBA00022692"/>
    </source>
</evidence>
<evidence type="ECO:0000256" key="17">
    <source>
        <dbReference type="ARBA" id="ARBA00023303"/>
    </source>
</evidence>
<keyword evidence="12" id="KW-0630">Potassium</keyword>
<evidence type="ECO:0000313" key="22">
    <source>
        <dbReference type="EMBL" id="CAK8690826.1"/>
    </source>
</evidence>
<comment type="caution">
    <text evidence="22">The sequence shown here is derived from an EMBL/GenBank/DDBJ whole genome shotgun (WGS) entry which is preliminary data.</text>
</comment>
<dbReference type="InterPro" id="IPR028325">
    <property type="entry name" value="VG_K_chnl"/>
</dbReference>
<evidence type="ECO:0000313" key="23">
    <source>
        <dbReference type="Proteomes" id="UP001642483"/>
    </source>
</evidence>
<evidence type="ECO:0000256" key="3">
    <source>
        <dbReference type="ARBA" id="ARBA00004279"/>
    </source>
</evidence>
<dbReference type="InterPro" id="IPR000210">
    <property type="entry name" value="BTB/POZ_dom"/>
</dbReference>
<feature type="region of interest" description="Disordered" evidence="19">
    <location>
        <begin position="96"/>
        <end position="122"/>
    </location>
</feature>
<dbReference type="PRINTS" id="PR01491">
    <property type="entry name" value="KVCHANNEL"/>
</dbReference>
<organism evidence="22 23">
    <name type="scientific">Clavelina lepadiformis</name>
    <name type="common">Light-bulb sea squirt</name>
    <name type="synonym">Ascidia lepadiformis</name>
    <dbReference type="NCBI Taxonomy" id="159417"/>
    <lineage>
        <taxon>Eukaryota</taxon>
        <taxon>Metazoa</taxon>
        <taxon>Chordata</taxon>
        <taxon>Tunicata</taxon>
        <taxon>Ascidiacea</taxon>
        <taxon>Aplousobranchia</taxon>
        <taxon>Clavelinidae</taxon>
        <taxon>Clavelina</taxon>
    </lineage>
</organism>
<keyword evidence="23" id="KW-1185">Reference proteome</keyword>
<evidence type="ECO:0000256" key="1">
    <source>
        <dbReference type="ARBA" id="ARBA00004141"/>
    </source>
</evidence>
<keyword evidence="7" id="KW-0633">Potassium transport</keyword>
<evidence type="ECO:0000256" key="2">
    <source>
        <dbReference type="ARBA" id="ARBA00004236"/>
    </source>
</evidence>
<keyword evidence="13 20" id="KW-1133">Transmembrane helix</keyword>
<dbReference type="InterPro" id="IPR011333">
    <property type="entry name" value="SKP1/BTB/POZ_sf"/>
</dbReference>
<feature type="compositionally biased region" description="Polar residues" evidence="19">
    <location>
        <begin position="1"/>
        <end position="31"/>
    </location>
</feature>
<evidence type="ECO:0000256" key="8">
    <source>
        <dbReference type="ARBA" id="ARBA00022553"/>
    </source>
</evidence>
<comment type="subcellular location">
    <subcellularLocation>
        <location evidence="2">Cell membrane</location>
    </subcellularLocation>
    <subcellularLocation>
        <location evidence="3">Cell projection</location>
        <location evidence="3">Dendrite</location>
    </subcellularLocation>
    <subcellularLocation>
        <location evidence="1">Membrane</location>
        <topology evidence="1">Multi-pass membrane protein</topology>
    </subcellularLocation>
    <subcellularLocation>
        <location evidence="4">Perikaryon</location>
    </subcellularLocation>
</comment>
<feature type="domain" description="BTB" evidence="21">
    <location>
        <begin position="167"/>
        <end position="275"/>
    </location>
</feature>
<dbReference type="SUPFAM" id="SSF54695">
    <property type="entry name" value="POZ domain"/>
    <property type="match status" value="1"/>
</dbReference>
<dbReference type="Gene3D" id="3.30.710.10">
    <property type="entry name" value="Potassium Channel Kv1.1, Chain A"/>
    <property type="match status" value="1"/>
</dbReference>
<keyword evidence="15 20" id="KW-0472">Membrane</keyword>
<keyword evidence="11" id="KW-0851">Voltage-gated channel</keyword>
<dbReference type="CDD" id="cd18378">
    <property type="entry name" value="BTB_POZ_Kv2_KCNB"/>
    <property type="match status" value="1"/>
</dbReference>
<dbReference type="InterPro" id="IPR003968">
    <property type="entry name" value="K_chnl_volt-dep_Kv"/>
</dbReference>